<gene>
    <name evidence="1" type="ORF">OKA104_LOCUS12822</name>
    <name evidence="2" type="ORF">OXD698_LOCUS29759</name>
</gene>
<proteinExistence type="predicted"/>
<name>A0A819P5C7_9BILA</name>
<organism evidence="2 3">
    <name type="scientific">Adineta steineri</name>
    <dbReference type="NCBI Taxonomy" id="433720"/>
    <lineage>
        <taxon>Eukaryota</taxon>
        <taxon>Metazoa</taxon>
        <taxon>Spiralia</taxon>
        <taxon>Gnathifera</taxon>
        <taxon>Rotifera</taxon>
        <taxon>Eurotatoria</taxon>
        <taxon>Bdelloidea</taxon>
        <taxon>Adinetida</taxon>
        <taxon>Adinetidae</taxon>
        <taxon>Adineta</taxon>
    </lineage>
</organism>
<dbReference type="AlphaFoldDB" id="A0A819P5C7"/>
<evidence type="ECO:0000313" key="2">
    <source>
        <dbReference type="EMBL" id="CAF4005172.1"/>
    </source>
</evidence>
<dbReference type="EMBL" id="CAJOAY010000629">
    <property type="protein sequence ID" value="CAF3705810.1"/>
    <property type="molecule type" value="Genomic_DNA"/>
</dbReference>
<evidence type="ECO:0000313" key="3">
    <source>
        <dbReference type="Proteomes" id="UP000663844"/>
    </source>
</evidence>
<sequence>MDNLSAYISIKAIELAQKHQVLLICLPPNTTHALQSLDVPTFSMFTIASVSGGSPRAGIWPFDDEAMKEKVDTF</sequence>
<dbReference type="Proteomes" id="UP000663844">
    <property type="component" value="Unassembled WGS sequence"/>
</dbReference>
<evidence type="ECO:0008006" key="4">
    <source>
        <dbReference type="Google" id="ProtNLM"/>
    </source>
</evidence>
<evidence type="ECO:0000313" key="1">
    <source>
        <dbReference type="EMBL" id="CAF3705810.1"/>
    </source>
</evidence>
<protein>
    <recommendedName>
        <fullName evidence="4">DDE-1 domain-containing protein</fullName>
    </recommendedName>
</protein>
<comment type="caution">
    <text evidence="2">The sequence shown here is derived from an EMBL/GenBank/DDBJ whole genome shotgun (WGS) entry which is preliminary data.</text>
</comment>
<dbReference type="EMBL" id="CAJOAZ010003399">
    <property type="protein sequence ID" value="CAF4005172.1"/>
    <property type="molecule type" value="Genomic_DNA"/>
</dbReference>
<accession>A0A819P5C7</accession>
<reference evidence="2" key="1">
    <citation type="submission" date="2021-02" db="EMBL/GenBank/DDBJ databases">
        <authorList>
            <person name="Nowell W R."/>
        </authorList>
    </citation>
    <scope>NUCLEOTIDE SEQUENCE</scope>
</reference>
<dbReference type="Proteomes" id="UP000663881">
    <property type="component" value="Unassembled WGS sequence"/>
</dbReference>